<dbReference type="AlphaFoldDB" id="A0A845BCR2"/>
<evidence type="ECO:0000259" key="1">
    <source>
        <dbReference type="Pfam" id="PF13579"/>
    </source>
</evidence>
<protein>
    <submittedName>
        <fullName evidence="2">Glycosyltransferase WbuB</fullName>
    </submittedName>
</protein>
<gene>
    <name evidence="2" type="ORF">E0493_07010</name>
</gene>
<feature type="domain" description="Glycosyltransferase subfamily 4-like N-terminal" evidence="1">
    <location>
        <begin position="28"/>
        <end position="187"/>
    </location>
</feature>
<organism evidence="2 3">
    <name type="scientific">Teichococcus coralli</name>
    <dbReference type="NCBI Taxonomy" id="2545983"/>
    <lineage>
        <taxon>Bacteria</taxon>
        <taxon>Pseudomonadati</taxon>
        <taxon>Pseudomonadota</taxon>
        <taxon>Alphaproteobacteria</taxon>
        <taxon>Acetobacterales</taxon>
        <taxon>Roseomonadaceae</taxon>
        <taxon>Roseomonas</taxon>
    </lineage>
</organism>
<dbReference type="GO" id="GO:0016757">
    <property type="term" value="F:glycosyltransferase activity"/>
    <property type="evidence" value="ECO:0007669"/>
    <property type="project" value="UniProtKB-ARBA"/>
</dbReference>
<dbReference type="Proteomes" id="UP000460715">
    <property type="component" value="Unassembled WGS sequence"/>
</dbReference>
<evidence type="ECO:0000313" key="2">
    <source>
        <dbReference type="EMBL" id="MXP63102.1"/>
    </source>
</evidence>
<dbReference type="InterPro" id="IPR028098">
    <property type="entry name" value="Glyco_trans_4-like_N"/>
</dbReference>
<evidence type="ECO:0000313" key="3">
    <source>
        <dbReference type="Proteomes" id="UP000460715"/>
    </source>
</evidence>
<dbReference type="PANTHER" id="PTHR12526">
    <property type="entry name" value="GLYCOSYLTRANSFERASE"/>
    <property type="match status" value="1"/>
</dbReference>
<comment type="caution">
    <text evidence="2">The sequence shown here is derived from an EMBL/GenBank/DDBJ whole genome shotgun (WGS) entry which is preliminary data.</text>
</comment>
<dbReference type="OrthoDB" id="529131at2"/>
<proteinExistence type="predicted"/>
<dbReference type="RefSeq" id="WP_160936211.1">
    <property type="nucleotide sequence ID" value="NZ_SNVJ01000004.1"/>
</dbReference>
<dbReference type="Pfam" id="PF13579">
    <property type="entry name" value="Glyco_trans_4_4"/>
    <property type="match status" value="1"/>
</dbReference>
<dbReference type="CDD" id="cd03794">
    <property type="entry name" value="GT4_WbuB-like"/>
    <property type="match status" value="1"/>
</dbReference>
<dbReference type="Pfam" id="PF13692">
    <property type="entry name" value="Glyco_trans_1_4"/>
    <property type="match status" value="1"/>
</dbReference>
<dbReference type="EMBL" id="SNVJ01000004">
    <property type="protein sequence ID" value="MXP63102.1"/>
    <property type="molecule type" value="Genomic_DNA"/>
</dbReference>
<name>A0A845BCR2_9PROT</name>
<dbReference type="PANTHER" id="PTHR12526:SF624">
    <property type="entry name" value="BLR6297 PROTEIN"/>
    <property type="match status" value="1"/>
</dbReference>
<keyword evidence="3" id="KW-1185">Reference proteome</keyword>
<reference evidence="2 3" key="1">
    <citation type="submission" date="2019-03" db="EMBL/GenBank/DDBJ databases">
        <title>Roseomonas sp. a novel Roseomonas species isolated from Sea whip Gorgonian.</title>
        <authorList>
            <person name="Li F."/>
            <person name="Pan X."/>
            <person name="Huang S."/>
            <person name="Li Z."/>
            <person name="Meng B."/>
        </authorList>
    </citation>
    <scope>NUCLEOTIDE SEQUENCE [LARGE SCALE GENOMIC DNA]</scope>
    <source>
        <strain evidence="2 3">M0104</strain>
    </source>
</reference>
<dbReference type="SUPFAM" id="SSF53756">
    <property type="entry name" value="UDP-Glycosyltransferase/glycogen phosphorylase"/>
    <property type="match status" value="1"/>
</dbReference>
<accession>A0A845BCR2</accession>
<sequence length="422" mass="47149">MQEDRPPGPARRVLIVVQNLPVPFDRRVWLEATTLARSGYQVSVICPRMKGFNAARETLEGVEIYRYPLPFDAQGAAGFFAEFAWCFVMTALLSLRVSVFGRGFDVLHVCNPPEIYWPLGMFWRLFGKVFLFDHHDLSPEMYAAKFERNGGILLRMLLFLERMTFKVAQVVITTNESHKAVALLRGGKSPEEVYVVRSGPDLSRFTLHDRSPEWSRGKPFLVAYLGEICKQDGVDHLVRAIRILRDELGRQDVHCVLMGGGPHQPQVARYAEEIGVADCCTFTGRVSDEDLCRILSSADVGLDPDPKNPWSDRSTMNKVVEYMFFGLPVLAYDLHETRVSAGEAGHYVTANDERALATGIARLLDDPASRQRMGQTGRQRVQTALAWAYSVPPLMAAYDHAFALREPGRLAASGRSRGGASA</sequence>
<dbReference type="Gene3D" id="3.40.50.2000">
    <property type="entry name" value="Glycogen Phosphorylase B"/>
    <property type="match status" value="2"/>
</dbReference>
<keyword evidence="2" id="KW-0808">Transferase</keyword>